<evidence type="ECO:0000313" key="3">
    <source>
        <dbReference type="EMBL" id="ALJ26914.1"/>
    </source>
</evidence>
<organism evidence="3 4">
    <name type="scientific">Stenotrophomonas acidaminiphila</name>
    <dbReference type="NCBI Taxonomy" id="128780"/>
    <lineage>
        <taxon>Bacteria</taxon>
        <taxon>Pseudomonadati</taxon>
        <taxon>Pseudomonadota</taxon>
        <taxon>Gammaproteobacteria</taxon>
        <taxon>Lysobacterales</taxon>
        <taxon>Lysobacteraceae</taxon>
        <taxon>Stenotrophomonas</taxon>
    </lineage>
</organism>
<feature type="region of interest" description="Disordered" evidence="1">
    <location>
        <begin position="80"/>
        <end position="191"/>
    </location>
</feature>
<dbReference type="PROSITE" id="PS51257">
    <property type="entry name" value="PROKAR_LIPOPROTEIN"/>
    <property type="match status" value="1"/>
</dbReference>
<dbReference type="KEGG" id="sacz:AOT14_04680"/>
<evidence type="ECO:0000313" key="4">
    <source>
        <dbReference type="Proteomes" id="UP000061010"/>
    </source>
</evidence>
<feature type="signal peptide" evidence="2">
    <location>
        <begin position="1"/>
        <end position="21"/>
    </location>
</feature>
<dbReference type="Proteomes" id="UP000061010">
    <property type="component" value="Chromosome"/>
</dbReference>
<protein>
    <submittedName>
        <fullName evidence="3">Lipoprotein</fullName>
    </submittedName>
</protein>
<accession>A0A0S1AVX4</accession>
<gene>
    <name evidence="3" type="ORF">AOT14_04680</name>
</gene>
<name>A0A0S1AVX4_9GAMM</name>
<sequence precursor="true">MKKRLILSAGLLLGLSGCATYDYVDGGAGGYYRGATSVQRTYPYGYPYGAYGAGPYGYGGYGSYGYYDYRYPYPVYRPPYRPRPPHGGHDGNGHRPPPGHGNGGHRPPRPGDGDGNGRPPRPRPPVDGGGKSPWRDMDRLQRPQPRPQAQMPRAMPSPQASGAPRPMMQRPAPVRSPSQSRRMESAQQQEP</sequence>
<keyword evidence="4" id="KW-1185">Reference proteome</keyword>
<proteinExistence type="predicted"/>
<keyword evidence="3" id="KW-0449">Lipoprotein</keyword>
<feature type="compositionally biased region" description="Polar residues" evidence="1">
    <location>
        <begin position="176"/>
        <end position="191"/>
    </location>
</feature>
<keyword evidence="2" id="KW-0732">Signal</keyword>
<evidence type="ECO:0000256" key="1">
    <source>
        <dbReference type="SAM" id="MobiDB-lite"/>
    </source>
</evidence>
<dbReference type="AlphaFoldDB" id="A0A0S1AVX4"/>
<dbReference type="PATRIC" id="fig|128780.6.peg.476"/>
<dbReference type="EMBL" id="CP012900">
    <property type="protein sequence ID" value="ALJ26914.1"/>
    <property type="molecule type" value="Genomic_DNA"/>
</dbReference>
<feature type="compositionally biased region" description="Low complexity" evidence="1">
    <location>
        <begin position="147"/>
        <end position="156"/>
    </location>
</feature>
<evidence type="ECO:0000256" key="2">
    <source>
        <dbReference type="SAM" id="SignalP"/>
    </source>
</evidence>
<feature type="chain" id="PRO_5006588314" evidence="2">
    <location>
        <begin position="22"/>
        <end position="191"/>
    </location>
</feature>
<reference evidence="3 4" key="1">
    <citation type="journal article" date="2015" name="Genome Announc.">
        <title>Complete Genome Sequencing of Stenotrophomonas acidaminiphila ZAC14D2_NAIMI4_2, a Multidrug-Resistant Strain Isolated from Sediments of a Polluted River in Mexico, Uncovers New Antibiotic Resistance Genes and a Novel Class-II Lasso Peptide Biosynthesis Gene Cluster.</title>
        <authorList>
            <person name="Vinuesa P."/>
            <person name="Ochoa-Sanchez L.E."/>
        </authorList>
    </citation>
    <scope>NUCLEOTIDE SEQUENCE [LARGE SCALE GENOMIC DNA]</scope>
    <source>
        <strain evidence="3 4">ZAC14D2_NAIMI4_2</strain>
    </source>
</reference>